<comment type="caution">
    <text evidence="1">The sequence shown here is derived from an EMBL/GenBank/DDBJ whole genome shotgun (WGS) entry which is preliminary data.</text>
</comment>
<name>A0A6N7X4C2_9FIRM</name>
<dbReference type="EMBL" id="VUNA01000004">
    <property type="protein sequence ID" value="MST70340.1"/>
    <property type="molecule type" value="Genomic_DNA"/>
</dbReference>
<proteinExistence type="predicted"/>
<reference evidence="1 2" key="1">
    <citation type="submission" date="2019-08" db="EMBL/GenBank/DDBJ databases">
        <title>In-depth cultivation of the pig gut microbiome towards novel bacterial diversity and tailored functional studies.</title>
        <authorList>
            <person name="Wylensek D."/>
            <person name="Hitch T.C.A."/>
            <person name="Clavel T."/>
        </authorList>
    </citation>
    <scope>NUCLEOTIDE SEQUENCE [LARGE SCALE GENOMIC DNA]</scope>
    <source>
        <strain evidence="1 2">WCA-MUC-591-APC-4B</strain>
    </source>
</reference>
<accession>A0A6N7X4C2</accession>
<protein>
    <submittedName>
        <fullName evidence="1">Uncharacterized protein</fullName>
    </submittedName>
</protein>
<evidence type="ECO:0000313" key="1">
    <source>
        <dbReference type="EMBL" id="MST70340.1"/>
    </source>
</evidence>
<dbReference type="RefSeq" id="WP_154553900.1">
    <property type="nucleotide sequence ID" value="NZ_VUNA01000004.1"/>
</dbReference>
<gene>
    <name evidence="1" type="ORF">FYJ65_03125</name>
</gene>
<sequence length="190" mass="19518">MGVYGSIQVTKGAELTLGSTDGNVLNIRSAEGMNNDAPDMLNIEGTCNMYSGMTLSGREGNNYFGGGVFASGYYYASADAICAATPAAGATKKPGLYVKNAQISDNTAGTSDGMGGGVLVSMLKSPAAASIETTNVKENKAATGAGIASYGYYTNMNIKGCTVTENTANKFSVHRAREGGAQGIHRLCQH</sequence>
<keyword evidence="2" id="KW-1185">Reference proteome</keyword>
<organism evidence="1 2">
    <name type="scientific">Mogibacterium kristiansenii</name>
    <dbReference type="NCBI Taxonomy" id="2606708"/>
    <lineage>
        <taxon>Bacteria</taxon>
        <taxon>Bacillati</taxon>
        <taxon>Bacillota</taxon>
        <taxon>Clostridia</taxon>
        <taxon>Peptostreptococcales</taxon>
        <taxon>Anaerovoracaceae</taxon>
        <taxon>Mogibacterium</taxon>
    </lineage>
</organism>
<dbReference type="AlphaFoldDB" id="A0A6N7X4C2"/>
<dbReference type="Proteomes" id="UP000469424">
    <property type="component" value="Unassembled WGS sequence"/>
</dbReference>
<evidence type="ECO:0000313" key="2">
    <source>
        <dbReference type="Proteomes" id="UP000469424"/>
    </source>
</evidence>